<dbReference type="InterPro" id="IPR013870">
    <property type="entry name" value="Ribosomal_mL54"/>
</dbReference>
<evidence type="ECO:0000256" key="5">
    <source>
        <dbReference type="ARBA" id="ARBA00023274"/>
    </source>
</evidence>
<evidence type="ECO:0000256" key="1">
    <source>
        <dbReference type="ARBA" id="ARBA00004173"/>
    </source>
</evidence>
<keyword evidence="4" id="KW-0496">Mitochondrion</keyword>
<comment type="caution">
    <text evidence="8">The sequence shown here is derived from an EMBL/GenBank/DDBJ whole genome shotgun (WGS) entry which is preliminary data.</text>
</comment>
<organism evidence="8 9">
    <name type="scientific">Hermanssonia centrifuga</name>
    <dbReference type="NCBI Taxonomy" id="98765"/>
    <lineage>
        <taxon>Eukaryota</taxon>
        <taxon>Fungi</taxon>
        <taxon>Dikarya</taxon>
        <taxon>Basidiomycota</taxon>
        <taxon>Agaricomycotina</taxon>
        <taxon>Agaricomycetes</taxon>
        <taxon>Polyporales</taxon>
        <taxon>Meruliaceae</taxon>
        <taxon>Hermanssonia</taxon>
    </lineage>
</organism>
<evidence type="ECO:0000256" key="4">
    <source>
        <dbReference type="ARBA" id="ARBA00023128"/>
    </source>
</evidence>
<dbReference type="Proteomes" id="UP000309038">
    <property type="component" value="Unassembled WGS sequence"/>
</dbReference>
<evidence type="ECO:0000256" key="7">
    <source>
        <dbReference type="ARBA" id="ARBA00035179"/>
    </source>
</evidence>
<evidence type="ECO:0000313" key="9">
    <source>
        <dbReference type="Proteomes" id="UP000309038"/>
    </source>
</evidence>
<protein>
    <recommendedName>
        <fullName evidence="7">Large ribosomal subunit protein mL54</fullName>
    </recommendedName>
</protein>
<keyword evidence="9" id="KW-1185">Reference proteome</keyword>
<name>A0A4S4KNS6_9APHY</name>
<dbReference type="GO" id="GO:0003735">
    <property type="term" value="F:structural constituent of ribosome"/>
    <property type="evidence" value="ECO:0007669"/>
    <property type="project" value="TreeGrafter"/>
</dbReference>
<evidence type="ECO:0000256" key="2">
    <source>
        <dbReference type="ARBA" id="ARBA00022946"/>
    </source>
</evidence>
<dbReference type="Pfam" id="PF08561">
    <property type="entry name" value="Ribosomal_L37"/>
    <property type="match status" value="1"/>
</dbReference>
<dbReference type="PANTHER" id="PTHR28595:SF1">
    <property type="entry name" value="LARGE RIBOSOMAL SUBUNIT PROTEIN ML54"/>
    <property type="match status" value="1"/>
</dbReference>
<accession>A0A4S4KNS6</accession>
<sequence>MSFLQALRRPRLSNACWRIRTLHSSQSRLTPSAGDAVKKLEASPVEAETSAPQRLALSSCVAGTPLEGVNWLKNQAPVQALPDEDYPPWLWKVLEPREFDDPEKAEKYRLRQINRKRIREKNYMSTQ</sequence>
<evidence type="ECO:0000256" key="3">
    <source>
        <dbReference type="ARBA" id="ARBA00022980"/>
    </source>
</evidence>
<dbReference type="EMBL" id="SGPJ01000079">
    <property type="protein sequence ID" value="THG99467.1"/>
    <property type="molecule type" value="Genomic_DNA"/>
</dbReference>
<evidence type="ECO:0000256" key="6">
    <source>
        <dbReference type="ARBA" id="ARBA00033752"/>
    </source>
</evidence>
<keyword evidence="5" id="KW-0687">Ribonucleoprotein</keyword>
<gene>
    <name evidence="8" type="ORF">EW026_g2894</name>
</gene>
<reference evidence="8 9" key="1">
    <citation type="submission" date="2019-02" db="EMBL/GenBank/DDBJ databases">
        <title>Genome sequencing of the rare red list fungi Phlebia centrifuga.</title>
        <authorList>
            <person name="Buettner E."/>
            <person name="Kellner H."/>
        </authorList>
    </citation>
    <scope>NUCLEOTIDE SEQUENCE [LARGE SCALE GENOMIC DNA]</scope>
    <source>
        <strain evidence="8 9">DSM 108282</strain>
    </source>
</reference>
<comment type="subcellular location">
    <subcellularLocation>
        <location evidence="1">Mitochondrion</location>
    </subcellularLocation>
</comment>
<proteinExistence type="inferred from homology"/>
<keyword evidence="3" id="KW-0689">Ribosomal protein</keyword>
<keyword evidence="2" id="KW-0809">Transit peptide</keyword>
<dbReference type="PANTHER" id="PTHR28595">
    <property type="entry name" value="39S RIBOSOMAL PROTEIN L54, MITOCHONDRIAL"/>
    <property type="match status" value="1"/>
</dbReference>
<comment type="similarity">
    <text evidence="6">Belongs to the mitochondrion-specific ribosomal protein mL54 family.</text>
</comment>
<dbReference type="AlphaFoldDB" id="A0A4S4KNS6"/>
<evidence type="ECO:0000313" key="8">
    <source>
        <dbReference type="EMBL" id="THG99467.1"/>
    </source>
</evidence>
<dbReference type="GO" id="GO:0005762">
    <property type="term" value="C:mitochondrial large ribosomal subunit"/>
    <property type="evidence" value="ECO:0007669"/>
    <property type="project" value="TreeGrafter"/>
</dbReference>